<dbReference type="InterPro" id="IPR032570">
    <property type="entry name" value="SF1-HH"/>
</dbReference>
<dbReference type="Pfam" id="PF00098">
    <property type="entry name" value="zf-CCHC"/>
    <property type="match status" value="1"/>
</dbReference>
<dbReference type="PROSITE" id="PS50158">
    <property type="entry name" value="ZF_CCHC"/>
    <property type="match status" value="1"/>
</dbReference>
<keyword evidence="17" id="KW-1185">Reference proteome</keyword>
<comment type="subcellular location">
    <subcellularLocation>
        <location evidence="1 12">Nucleus</location>
    </subcellularLocation>
</comment>
<dbReference type="AlphaFoldDB" id="A0AAW1SQF9"/>
<feature type="domain" description="CCHC-type" evidence="15">
    <location>
        <begin position="378"/>
        <end position="393"/>
    </location>
</feature>
<proteinExistence type="inferred from homology"/>
<dbReference type="InterPro" id="IPR036875">
    <property type="entry name" value="Znf_CCHC_sf"/>
</dbReference>
<dbReference type="PANTHER" id="PTHR11208:SF45">
    <property type="entry name" value="SPLICING FACTOR 1"/>
    <property type="match status" value="1"/>
</dbReference>
<dbReference type="InterPro" id="IPR045071">
    <property type="entry name" value="BBP-like"/>
</dbReference>
<dbReference type="SUPFAM" id="SSF54928">
    <property type="entry name" value="RNA-binding domain, RBD"/>
    <property type="match status" value="2"/>
</dbReference>
<dbReference type="SMART" id="SM00343">
    <property type="entry name" value="ZnF_C2HC"/>
    <property type="match status" value="1"/>
</dbReference>
<dbReference type="GO" id="GO:0048024">
    <property type="term" value="P:regulation of mRNA splicing, via spliceosome"/>
    <property type="evidence" value="ECO:0007669"/>
    <property type="project" value="TreeGrafter"/>
</dbReference>
<keyword evidence="8 12" id="KW-0508">mRNA splicing</keyword>
<comment type="similarity">
    <text evidence="2 12">Belongs to the BBP/SF1 family.</text>
</comment>
<feature type="region of interest" description="Disordered" evidence="13">
    <location>
        <begin position="1"/>
        <end position="142"/>
    </location>
</feature>
<feature type="compositionally biased region" description="Low complexity" evidence="13">
    <location>
        <begin position="96"/>
        <end position="105"/>
    </location>
</feature>
<evidence type="ECO:0000256" key="2">
    <source>
        <dbReference type="ARBA" id="ARBA00010382"/>
    </source>
</evidence>
<feature type="region of interest" description="Disordered" evidence="13">
    <location>
        <begin position="580"/>
        <end position="610"/>
    </location>
</feature>
<feature type="compositionally biased region" description="Low complexity" evidence="13">
    <location>
        <begin position="61"/>
        <end position="76"/>
    </location>
</feature>
<dbReference type="InterPro" id="IPR004087">
    <property type="entry name" value="KH_dom"/>
</dbReference>
<dbReference type="InterPro" id="IPR036612">
    <property type="entry name" value="KH_dom_type_1_sf"/>
</dbReference>
<dbReference type="Gene3D" id="3.30.70.330">
    <property type="match status" value="2"/>
</dbReference>
<dbReference type="SUPFAM" id="SSF54791">
    <property type="entry name" value="Eukaryotic type KH-domain (KH-domain type I)"/>
    <property type="match status" value="1"/>
</dbReference>
<dbReference type="GO" id="GO:0003729">
    <property type="term" value="F:mRNA binding"/>
    <property type="evidence" value="ECO:0007669"/>
    <property type="project" value="TreeGrafter"/>
</dbReference>
<name>A0AAW1SQF9_9CHLO</name>
<keyword evidence="9 12" id="KW-0539">Nucleus</keyword>
<dbReference type="PROSITE" id="PS50102">
    <property type="entry name" value="RRM"/>
    <property type="match status" value="2"/>
</dbReference>
<dbReference type="SMART" id="SM00360">
    <property type="entry name" value="RRM"/>
    <property type="match status" value="2"/>
</dbReference>
<keyword evidence="6 12" id="KW-0862">Zinc</keyword>
<feature type="compositionally biased region" description="Polar residues" evidence="13">
    <location>
        <begin position="50"/>
        <end position="60"/>
    </location>
</feature>
<accession>A0AAW1SQF9</accession>
<dbReference type="EMBL" id="JALJOV010001249">
    <property type="protein sequence ID" value="KAK9851334.1"/>
    <property type="molecule type" value="Genomic_DNA"/>
</dbReference>
<evidence type="ECO:0000256" key="8">
    <source>
        <dbReference type="ARBA" id="ARBA00023187"/>
    </source>
</evidence>
<dbReference type="PANTHER" id="PTHR11208">
    <property type="entry name" value="RNA-BINDING PROTEIN RELATED"/>
    <property type="match status" value="1"/>
</dbReference>
<keyword evidence="3 12" id="KW-0507">mRNA processing</keyword>
<dbReference type="InterPro" id="IPR012677">
    <property type="entry name" value="Nucleotide-bd_a/b_plait_sf"/>
</dbReference>
<protein>
    <recommendedName>
        <fullName evidence="12">Branchpoint-bridging protein</fullName>
    </recommendedName>
</protein>
<evidence type="ECO:0000259" key="14">
    <source>
        <dbReference type="PROSITE" id="PS50102"/>
    </source>
</evidence>
<feature type="compositionally biased region" description="Pro residues" evidence="13">
    <location>
        <begin position="707"/>
        <end position="724"/>
    </location>
</feature>
<dbReference type="InterPro" id="IPR047086">
    <property type="entry name" value="SF1-HH_sf"/>
</dbReference>
<feature type="region of interest" description="Disordered" evidence="13">
    <location>
        <begin position="198"/>
        <end position="230"/>
    </location>
</feature>
<evidence type="ECO:0000256" key="6">
    <source>
        <dbReference type="ARBA" id="ARBA00022833"/>
    </source>
</evidence>
<evidence type="ECO:0000256" key="11">
    <source>
        <dbReference type="PROSITE-ProRule" id="PRU00176"/>
    </source>
</evidence>
<evidence type="ECO:0000256" key="3">
    <source>
        <dbReference type="ARBA" id="ARBA00022664"/>
    </source>
</evidence>
<evidence type="ECO:0000313" key="16">
    <source>
        <dbReference type="EMBL" id="KAK9851334.1"/>
    </source>
</evidence>
<feature type="compositionally biased region" description="Gly residues" evidence="13">
    <location>
        <begin position="441"/>
        <end position="488"/>
    </location>
</feature>
<feature type="compositionally biased region" description="Low complexity" evidence="13">
    <location>
        <begin position="1"/>
        <end position="23"/>
    </location>
</feature>
<evidence type="ECO:0000256" key="1">
    <source>
        <dbReference type="ARBA" id="ARBA00004123"/>
    </source>
</evidence>
<keyword evidence="5 10" id="KW-0863">Zinc-finger</keyword>
<keyword evidence="7 11" id="KW-0694">RNA-binding</keyword>
<evidence type="ECO:0000256" key="7">
    <source>
        <dbReference type="ARBA" id="ARBA00022884"/>
    </source>
</evidence>
<comment type="caution">
    <text evidence="16">The sequence shown here is derived from an EMBL/GenBank/DDBJ whole genome shotgun (WGS) entry which is preliminary data.</text>
</comment>
<evidence type="ECO:0000256" key="5">
    <source>
        <dbReference type="ARBA" id="ARBA00022771"/>
    </source>
</evidence>
<dbReference type="SUPFAM" id="SSF57756">
    <property type="entry name" value="Retrovirus zinc finger-like domains"/>
    <property type="match status" value="1"/>
</dbReference>
<dbReference type="InterPro" id="IPR055256">
    <property type="entry name" value="KH_1_KHDC4/BBP-like"/>
</dbReference>
<feature type="domain" description="RRM" evidence="14">
    <location>
        <begin position="610"/>
        <end position="688"/>
    </location>
</feature>
<feature type="compositionally biased region" description="Basic and acidic residues" evidence="13">
    <location>
        <begin position="201"/>
        <end position="230"/>
    </location>
</feature>
<dbReference type="PROSITE" id="PS50084">
    <property type="entry name" value="KH_TYPE_1"/>
    <property type="match status" value="1"/>
</dbReference>
<dbReference type="Pfam" id="PF22675">
    <property type="entry name" value="KH-I_KHDC4-BBP"/>
    <property type="match status" value="1"/>
</dbReference>
<dbReference type="Pfam" id="PF16275">
    <property type="entry name" value="SF1-HH"/>
    <property type="match status" value="1"/>
</dbReference>
<dbReference type="GO" id="GO:0005681">
    <property type="term" value="C:spliceosomal complex"/>
    <property type="evidence" value="ECO:0007669"/>
    <property type="project" value="UniProtKB-KW"/>
</dbReference>
<evidence type="ECO:0000256" key="13">
    <source>
        <dbReference type="SAM" id="MobiDB-lite"/>
    </source>
</evidence>
<feature type="domain" description="RRM" evidence="14">
    <location>
        <begin position="504"/>
        <end position="582"/>
    </location>
</feature>
<feature type="region of interest" description="Disordered" evidence="13">
    <location>
        <begin position="687"/>
        <end position="728"/>
    </location>
</feature>
<evidence type="ECO:0000256" key="10">
    <source>
        <dbReference type="PROSITE-ProRule" id="PRU00047"/>
    </source>
</evidence>
<dbReference type="CDD" id="cd02395">
    <property type="entry name" value="KH-I_BBP"/>
    <property type="match status" value="1"/>
</dbReference>
<dbReference type="Gene3D" id="3.30.1370.10">
    <property type="entry name" value="K Homology domain, type 1"/>
    <property type="match status" value="1"/>
</dbReference>
<reference evidence="16 17" key="1">
    <citation type="journal article" date="2024" name="Nat. Commun.">
        <title>Phylogenomics reveals the evolutionary origins of lichenization in chlorophyte algae.</title>
        <authorList>
            <person name="Puginier C."/>
            <person name="Libourel C."/>
            <person name="Otte J."/>
            <person name="Skaloud P."/>
            <person name="Haon M."/>
            <person name="Grisel S."/>
            <person name="Petersen M."/>
            <person name="Berrin J.G."/>
            <person name="Delaux P.M."/>
            <person name="Dal Grande F."/>
            <person name="Keller J."/>
        </authorList>
    </citation>
    <scope>NUCLEOTIDE SEQUENCE [LARGE SCALE GENOMIC DNA]</scope>
    <source>
        <strain evidence="16 17">SAG 2523</strain>
    </source>
</reference>
<dbReference type="InterPro" id="IPR000504">
    <property type="entry name" value="RRM_dom"/>
</dbReference>
<evidence type="ECO:0000259" key="15">
    <source>
        <dbReference type="PROSITE" id="PS50158"/>
    </source>
</evidence>
<dbReference type="Pfam" id="PF00076">
    <property type="entry name" value="RRM_1"/>
    <property type="match status" value="2"/>
</dbReference>
<feature type="compositionally biased region" description="Gly residues" evidence="13">
    <location>
        <begin position="588"/>
        <end position="597"/>
    </location>
</feature>
<keyword evidence="4 12" id="KW-0479">Metal-binding</keyword>
<sequence>MQLAAQQAAERFNQQFAAQQAQQPLTPEPAEPSQPSAPAANGSADYAAQPFQTFEQNGTQAASLPPVPVLVAATPADGAGGGRKRRNRWGPKEGEAPAAGQEQAPDASEGGVTPPPAEEPGKKKRRSRWEEPAPEPSMALANVGAGAFPKELVLPGGIKVALPSALTGQPTHDDPLLKELHDQLNECNRKILNNELDILPEGERSPSPEPIYDRNGQRQNTREVRSKDKLMNRRSELIEELIKNDPTYRPPNDYRPPKKHRKIFIPQSAYPGYNFIGLIIGPRGNTQKRMQKETNTKIAIRGKGSVKEGASRDPKYDYGEEEELHVLITGDTQNDVDAAAEMIENLLVPTDEARNEHKRLQLRELAALNGTLKDDQHCYLCGQSGHRQFECPNKPQDEIYKLPTEIQEKVDQLYQRDINRTSGEGPAPRLDDEYKSFLAELGGGMGGGAPPSGAAGPSGSGGPGMGAPMRGGGPGIGMPGMDSGMGGPPRGPRMRPGDELPDDCKLYVGNLSQNVDDRMLRRMFESFGNVLHAVVINDQVTGQSRGFGFVHLDNPNTAAAASQAMSGKMVDSRALVVRIRSDGPPKPGLGGGPGGFDRGPRPGLHDNDDSKLYVANLPQNVDEAALERIFAPFGQVVGTRIICDRETGAPKGYAFVTLQSPAQAQNAMRGMAGYRIMERPITVKIAGQGRGGPPELGRGYGMQQQQPPLPTDQPPMPGGVNPPLPRDEKVQKEYERFMSEMGMA</sequence>
<dbReference type="Proteomes" id="UP001485043">
    <property type="component" value="Unassembled WGS sequence"/>
</dbReference>
<keyword evidence="12" id="KW-0747">Spliceosome</keyword>
<evidence type="ECO:0000256" key="9">
    <source>
        <dbReference type="ARBA" id="ARBA00023242"/>
    </source>
</evidence>
<dbReference type="GO" id="GO:0008270">
    <property type="term" value="F:zinc ion binding"/>
    <property type="evidence" value="ECO:0007669"/>
    <property type="project" value="UniProtKB-UniRule"/>
</dbReference>
<gene>
    <name evidence="16" type="ORF">WJX84_006342</name>
</gene>
<dbReference type="InterPro" id="IPR001878">
    <property type="entry name" value="Znf_CCHC"/>
</dbReference>
<dbReference type="InterPro" id="IPR035979">
    <property type="entry name" value="RBD_domain_sf"/>
</dbReference>
<evidence type="ECO:0000313" key="17">
    <source>
        <dbReference type="Proteomes" id="UP001485043"/>
    </source>
</evidence>
<evidence type="ECO:0000256" key="12">
    <source>
        <dbReference type="RuleBase" id="RU367126"/>
    </source>
</evidence>
<organism evidence="16 17">
    <name type="scientific">Apatococcus fuscideae</name>
    <dbReference type="NCBI Taxonomy" id="2026836"/>
    <lineage>
        <taxon>Eukaryota</taxon>
        <taxon>Viridiplantae</taxon>
        <taxon>Chlorophyta</taxon>
        <taxon>core chlorophytes</taxon>
        <taxon>Trebouxiophyceae</taxon>
        <taxon>Chlorellales</taxon>
        <taxon>Chlorellaceae</taxon>
        <taxon>Apatococcus</taxon>
    </lineage>
</organism>
<feature type="compositionally biased region" description="Gly residues" evidence="13">
    <location>
        <begin position="688"/>
        <end position="700"/>
    </location>
</feature>
<dbReference type="GO" id="GO:0000398">
    <property type="term" value="P:mRNA splicing, via spliceosome"/>
    <property type="evidence" value="ECO:0007669"/>
    <property type="project" value="UniProtKB-UniRule"/>
</dbReference>
<dbReference type="GO" id="GO:0045131">
    <property type="term" value="F:pre-mRNA branch point binding"/>
    <property type="evidence" value="ECO:0007669"/>
    <property type="project" value="UniProtKB-UniRule"/>
</dbReference>
<dbReference type="Gene3D" id="6.10.140.1790">
    <property type="match status" value="1"/>
</dbReference>
<feature type="compositionally biased region" description="Basic and acidic residues" evidence="13">
    <location>
        <begin position="598"/>
        <end position="610"/>
    </location>
</feature>
<feature type="region of interest" description="Disordered" evidence="13">
    <location>
        <begin position="441"/>
        <end position="499"/>
    </location>
</feature>
<dbReference type="SMART" id="SM00322">
    <property type="entry name" value="KH"/>
    <property type="match status" value="1"/>
</dbReference>
<dbReference type="FunFam" id="3.30.1370.10:FF:000047">
    <property type="entry name" value="splicing factor-like protein 1"/>
    <property type="match status" value="1"/>
</dbReference>
<comment type="function">
    <text evidence="12">Necessary for the splicing of pre-mRNA. Has a role in the recognition of the branch site (5'-UACUAAC-3'), the pyrimidine tract and the 3'-splice site at the 3'-end of introns.</text>
</comment>
<evidence type="ECO:0000256" key="4">
    <source>
        <dbReference type="ARBA" id="ARBA00022723"/>
    </source>
</evidence>